<feature type="signal peptide" evidence="1">
    <location>
        <begin position="1"/>
        <end position="32"/>
    </location>
</feature>
<protein>
    <submittedName>
        <fullName evidence="3">Ig-like domain-containing protein</fullName>
    </submittedName>
</protein>
<dbReference type="InterPro" id="IPR012341">
    <property type="entry name" value="6hp_glycosidase-like_sf"/>
</dbReference>
<dbReference type="InterPro" id="IPR008979">
    <property type="entry name" value="Galactose-bd-like_sf"/>
</dbReference>
<dbReference type="EMBL" id="CP060696">
    <property type="protein sequence ID" value="QNO18500.1"/>
    <property type="molecule type" value="Genomic_DNA"/>
</dbReference>
<dbReference type="Proteomes" id="UP000516046">
    <property type="component" value="Chromosome"/>
</dbReference>
<feature type="chain" id="PRO_5028949753" evidence="1">
    <location>
        <begin position="33"/>
        <end position="1824"/>
    </location>
</feature>
<dbReference type="SUPFAM" id="SSF48208">
    <property type="entry name" value="Six-hairpin glycosidases"/>
    <property type="match status" value="2"/>
</dbReference>
<gene>
    <name evidence="3" type="ORF">H6X83_02275</name>
</gene>
<name>A0A7G9WII8_9FIRM</name>
<organism evidence="3 4">
    <name type="scientific">Caproicibacterium amylolyticum</name>
    <dbReference type="NCBI Taxonomy" id="2766537"/>
    <lineage>
        <taxon>Bacteria</taxon>
        <taxon>Bacillati</taxon>
        <taxon>Bacillota</taxon>
        <taxon>Clostridia</taxon>
        <taxon>Eubacteriales</taxon>
        <taxon>Oscillospiraceae</taxon>
        <taxon>Caproicibacterium</taxon>
    </lineage>
</organism>
<proteinExistence type="predicted"/>
<dbReference type="SUPFAM" id="SSF49785">
    <property type="entry name" value="Galactose-binding domain-like"/>
    <property type="match status" value="1"/>
</dbReference>
<evidence type="ECO:0000256" key="1">
    <source>
        <dbReference type="SAM" id="SignalP"/>
    </source>
</evidence>
<keyword evidence="4" id="KW-1185">Reference proteome</keyword>
<evidence type="ECO:0000313" key="4">
    <source>
        <dbReference type="Proteomes" id="UP000516046"/>
    </source>
</evidence>
<accession>A0A7G9WII8</accession>
<dbReference type="SUPFAM" id="SSF49299">
    <property type="entry name" value="PKD domain"/>
    <property type="match status" value="1"/>
</dbReference>
<dbReference type="Pfam" id="PF07532">
    <property type="entry name" value="Big_4"/>
    <property type="match status" value="1"/>
</dbReference>
<dbReference type="Pfam" id="PF22352">
    <property type="entry name" value="K319L-like_PKD"/>
    <property type="match status" value="1"/>
</dbReference>
<dbReference type="InterPro" id="IPR022409">
    <property type="entry name" value="PKD/Chitinase_dom"/>
</dbReference>
<dbReference type="InterPro" id="IPR011081">
    <property type="entry name" value="Big_4"/>
</dbReference>
<dbReference type="InterPro" id="IPR000601">
    <property type="entry name" value="PKD_dom"/>
</dbReference>
<dbReference type="SMART" id="SM00089">
    <property type="entry name" value="PKD"/>
    <property type="match status" value="1"/>
</dbReference>
<feature type="domain" description="PKD" evidence="2">
    <location>
        <begin position="1093"/>
        <end position="1160"/>
    </location>
</feature>
<dbReference type="GO" id="GO:0005975">
    <property type="term" value="P:carbohydrate metabolic process"/>
    <property type="evidence" value="ECO:0007669"/>
    <property type="project" value="InterPro"/>
</dbReference>
<dbReference type="Gene3D" id="1.20.1270.90">
    <property type="entry name" value="AF1782-like"/>
    <property type="match status" value="1"/>
</dbReference>
<dbReference type="Gene3D" id="2.60.40.10">
    <property type="entry name" value="Immunoglobulins"/>
    <property type="match status" value="1"/>
</dbReference>
<reference evidence="3 4" key="1">
    <citation type="submission" date="2020-08" db="EMBL/GenBank/DDBJ databases">
        <authorList>
            <person name="Ren C."/>
            <person name="Gu Y."/>
            <person name="Xu Y."/>
        </authorList>
    </citation>
    <scope>NUCLEOTIDE SEQUENCE [LARGE SCALE GENOMIC DNA]</scope>
    <source>
        <strain evidence="3 4">LBM18003</strain>
    </source>
</reference>
<dbReference type="InterPro" id="IPR008928">
    <property type="entry name" value="6-hairpin_glycosidase_sf"/>
</dbReference>
<dbReference type="Gene3D" id="2.60.120.260">
    <property type="entry name" value="Galactose-binding domain-like"/>
    <property type="match status" value="2"/>
</dbReference>
<dbReference type="InterPro" id="IPR035986">
    <property type="entry name" value="PKD_dom_sf"/>
</dbReference>
<dbReference type="RefSeq" id="WP_212507562.1">
    <property type="nucleotide sequence ID" value="NZ_CP060696.1"/>
</dbReference>
<dbReference type="InterPro" id="IPR013783">
    <property type="entry name" value="Ig-like_fold"/>
</dbReference>
<evidence type="ECO:0000313" key="3">
    <source>
        <dbReference type="EMBL" id="QNO18500.1"/>
    </source>
</evidence>
<keyword evidence="1" id="KW-0732">Signal</keyword>
<evidence type="ECO:0000259" key="2">
    <source>
        <dbReference type="PROSITE" id="PS50093"/>
    </source>
</evidence>
<dbReference type="Gene3D" id="1.50.10.10">
    <property type="match status" value="1"/>
</dbReference>
<dbReference type="PROSITE" id="PS50093">
    <property type="entry name" value="PKD"/>
    <property type="match status" value="1"/>
</dbReference>
<sequence>MKKVFRSAVSKAGTLVLAAALVFGTCPISAHAYETNFQVESTAAKSAAETPAPTWSSTNVTAPESVNFKSSNASKTLKEIQAKDFAAFEADPTKLPWMDELLVNKGVIPDDDTNAINTLFSRGSALYMKNQQADTLGFVGEPYYADTLNQSALMQVDLGSVKVTENSANRMNYPSHENQTFTDGNGLTVIQKKFITAGNTAVALYDFTNSGSTPVTFTMTVSSPFAKESSGSELVGKRVAAPVMVNTAQSGAVSAMSYVDVHMSGTGLTPKEGTLTKEVTVPVGKSIQQNVVMGWIAKELPQSKTDYSAYKTYSNADAFKSQVETYNAWWADNIPYIDIADKNVKKVLYYRWWCNRFNILDAEVPGNDWQFPMNMEGVLGYNNGITVSVPWAMQDLKWLRDPTYVYGTWLAQGEYSGDDNYKNNPGRPGTWTWDMMQNTSQVGLEAYKIHGGGEKVLKKFADYAKGDVLGSLQRFGGTGDFENLICYNHGPITGNDGDCAGMHYQSSKGNNYARIDGSSTVYANAVAAAKMYTELGDTENAKLMNDKAEAIRAAMLKNFWYEGSDFDKDGKKDTNGEGSFLHRQVATQAYVPYRDNNMFAFSFGVAPTALEKDKYADYAKYTSQLKDYGDPAFYPLFPFYTADQNSIAKRLNDIKNGDSDKTCCDHFAWCNFGNFVNVLRSSMRYYPVDNITPDTYKKLFAYGAWLHTVEPGNTDHLDSNEFFWSNGFGMDATKDSTTTGNLIRSWIHHDTLGMMDYSVIEDIAGLQPRMDNKIELWPLNVDYDHFAVDNISYHGKNLSIVWQKTATTYEGVPQGFSLYVDGKLVMNNNEMSHVIYDPTTGSVELPKNDVSGAAGSNAGTTVNSHAAADCAVSTASAASLTAYPKAVDMFNKAGIDLAHDNENLALTATVTSSYDKANIDRVKDGSTVTGGGITFNDTSKKVQHTALFKGTANPSDTIDFDFGTAKAVDNVKLYFYNDRMKDGYGTPESFDVSYMDDSGTFKSVANQVREPAIIASNYNDVKFPTVTTSKIRITLHHSTSVSTGVKEIQIYNNHLNVTPGENKAPEVSLPDNLRVEQGSSLQVTPEVSDSTLPNGTLTYKWEVTSGPDGCKYSITDSTAAALNVTFDTVGTYQLKLTVSDGSLETAVPFQVTVFVPTSELTSLMAPYLNQKTADGLTLARNQEDFTTDSWTALQAQISSTQKLLAKTDFTKADVEKQAQALQSAINNLQYVNVGLLATPTANYTPGWERLAAVNDGFIPTTNTGAETDESNQKLQWGNWGSGKTEQSVVYTWSSAQKLSGSSVFFYDDGGGTLVPSKYTIAYYDKSNSSADKDGFVTVVTKDLSTDDARTASLGKFVNDTFKEMQTTKLRITLTNRGDAYNGIKEWRVLTSSSAKAEKQIKSVSPISVETYVKQKPQLPATVPVTYTDGSTGTAPVSWAAVSQDKLSIATSFTLTGTIAGTDQSASCTVVVKYDKRELNSLLQKVSACQKNAASYQTLSAAEKDKVQAALDNGNKVYANASATDGDIQGAVAELKTALALYKPTTQPAPIPNNGTAHVTAANASTNASAKQALAKAVPASTKSVIASVKKDAEKVVVEAKSLSGQNIYLYRLNKGTLELVSAKSLIIDKDGTLPLSKSNVSSVATIPGDTTYVLIPATEKPPVSSVVGTVKVAQGNTAVFDLLGGNKKSYAAGSGKVMHTCLYTNGKLGAYASGKVGEKTGAYVNDVKLFEIETVKAPYHSDTTVDMAFKSGQTYWFTVKADVLSQPVSYTAGNGQIGTTLSKGKQTDGSYLFGITASGKKGERTGLYVHINNETYCVFHFKIS</sequence>
<dbReference type="KEGG" id="caml:H6X83_02275"/>